<comment type="caution">
    <text evidence="2">The sequence shown here is derived from an EMBL/GenBank/DDBJ whole genome shotgun (WGS) entry which is preliminary data.</text>
</comment>
<sequence length="316" mass="33833">EPTGPGATLLYIPGGAHGKARALAPRGVWRIQGCSDAARGTHLADGTADEELLRAAARALPPESAQTVFRAIAQALGADTDKDREAAGGALSGEIHERRRKSQVIRFKQISEDAILGPDAPPAAGDLKLDTTPTRPRAPGGALPRLARKGRAAATSDLVQPLALGQARENLPPPPAHPAVGGERYGELLRDQRTEVMLQKLSEGARSGATSRGSRAGAAERTSDEDALIDFAIILAVVLSRTEGAVKQKLFAIRYAHLDVGHSDPPLHRGRPWTTLAGLKRLQGPSSRRERLVTPRMFPRLKQHPRRGPQSSQRRH</sequence>
<evidence type="ECO:0000256" key="1">
    <source>
        <dbReference type="SAM" id="MobiDB-lite"/>
    </source>
</evidence>
<evidence type="ECO:0000313" key="3">
    <source>
        <dbReference type="Proteomes" id="UP001189429"/>
    </source>
</evidence>
<reference evidence="2" key="1">
    <citation type="submission" date="2023-10" db="EMBL/GenBank/DDBJ databases">
        <authorList>
            <person name="Chen Y."/>
            <person name="Shah S."/>
            <person name="Dougan E. K."/>
            <person name="Thang M."/>
            <person name="Chan C."/>
        </authorList>
    </citation>
    <scope>NUCLEOTIDE SEQUENCE [LARGE SCALE GENOMIC DNA]</scope>
</reference>
<name>A0ABN9UJF3_9DINO</name>
<feature type="region of interest" description="Disordered" evidence="1">
    <location>
        <begin position="283"/>
        <end position="316"/>
    </location>
</feature>
<keyword evidence="3" id="KW-1185">Reference proteome</keyword>
<dbReference type="Proteomes" id="UP001189429">
    <property type="component" value="Unassembled WGS sequence"/>
</dbReference>
<protein>
    <submittedName>
        <fullName evidence="2">Uncharacterized protein</fullName>
    </submittedName>
</protein>
<feature type="non-terminal residue" evidence="2">
    <location>
        <position position="1"/>
    </location>
</feature>
<feature type="compositionally biased region" description="Low complexity" evidence="1">
    <location>
        <begin position="202"/>
        <end position="220"/>
    </location>
</feature>
<feature type="compositionally biased region" description="Basic residues" evidence="1">
    <location>
        <begin position="299"/>
        <end position="316"/>
    </location>
</feature>
<dbReference type="EMBL" id="CAUYUJ010015936">
    <property type="protein sequence ID" value="CAK0859828.1"/>
    <property type="molecule type" value="Genomic_DNA"/>
</dbReference>
<accession>A0ABN9UJF3</accession>
<feature type="region of interest" description="Disordered" evidence="1">
    <location>
        <begin position="115"/>
        <end position="143"/>
    </location>
</feature>
<proteinExistence type="predicted"/>
<gene>
    <name evidence="2" type="ORF">PCOR1329_LOCUS49061</name>
</gene>
<feature type="region of interest" description="Disordered" evidence="1">
    <location>
        <begin position="202"/>
        <end position="222"/>
    </location>
</feature>
<feature type="non-terminal residue" evidence="2">
    <location>
        <position position="316"/>
    </location>
</feature>
<evidence type="ECO:0000313" key="2">
    <source>
        <dbReference type="EMBL" id="CAK0859828.1"/>
    </source>
</evidence>
<organism evidence="2 3">
    <name type="scientific">Prorocentrum cordatum</name>
    <dbReference type="NCBI Taxonomy" id="2364126"/>
    <lineage>
        <taxon>Eukaryota</taxon>
        <taxon>Sar</taxon>
        <taxon>Alveolata</taxon>
        <taxon>Dinophyceae</taxon>
        <taxon>Prorocentrales</taxon>
        <taxon>Prorocentraceae</taxon>
        <taxon>Prorocentrum</taxon>
    </lineage>
</organism>